<keyword evidence="3" id="KW-1185">Reference proteome</keyword>
<keyword evidence="1" id="KW-0812">Transmembrane</keyword>
<accession>A0ABV6MQX4</accession>
<evidence type="ECO:0000256" key="1">
    <source>
        <dbReference type="SAM" id="Phobius"/>
    </source>
</evidence>
<evidence type="ECO:0000313" key="2">
    <source>
        <dbReference type="EMBL" id="MFC0542594.1"/>
    </source>
</evidence>
<evidence type="ECO:0000313" key="3">
    <source>
        <dbReference type="Proteomes" id="UP001589810"/>
    </source>
</evidence>
<dbReference type="EMBL" id="JBHLUD010000004">
    <property type="protein sequence ID" value="MFC0542594.1"/>
    <property type="molecule type" value="Genomic_DNA"/>
</dbReference>
<keyword evidence="1" id="KW-0472">Membrane</keyword>
<gene>
    <name evidence="2" type="ORF">ACFFH7_13945</name>
</gene>
<name>A0ABV6MQX4_9PSEU</name>
<feature type="transmembrane region" description="Helical" evidence="1">
    <location>
        <begin position="54"/>
        <end position="73"/>
    </location>
</feature>
<feature type="transmembrane region" description="Helical" evidence="1">
    <location>
        <begin position="123"/>
        <end position="143"/>
    </location>
</feature>
<sequence>MGTPYLPEWYLTLAGKLLDRKGTAARGSGRILRRVADGKADDVDWLYFYAIQSYGWGGVAAAGAVFAGVAGVLSGPFGYGPVIGFLVLCGVSVVAAAAAFFAIIQLHIMLVDKEASYFHRPRAVNVIVVPIVFVAALVVLLLLTRS</sequence>
<protein>
    <submittedName>
        <fullName evidence="2">Uncharacterized protein</fullName>
    </submittedName>
</protein>
<comment type="caution">
    <text evidence="2">The sequence shown here is derived from an EMBL/GenBank/DDBJ whole genome shotgun (WGS) entry which is preliminary data.</text>
</comment>
<feature type="transmembrane region" description="Helical" evidence="1">
    <location>
        <begin position="85"/>
        <end position="111"/>
    </location>
</feature>
<keyword evidence="1" id="KW-1133">Transmembrane helix</keyword>
<dbReference type="Proteomes" id="UP001589810">
    <property type="component" value="Unassembled WGS sequence"/>
</dbReference>
<proteinExistence type="predicted"/>
<dbReference type="RefSeq" id="WP_273941012.1">
    <property type="nucleotide sequence ID" value="NZ_CP097263.1"/>
</dbReference>
<organism evidence="2 3">
    <name type="scientific">Kutzneria chonburiensis</name>
    <dbReference type="NCBI Taxonomy" id="1483604"/>
    <lineage>
        <taxon>Bacteria</taxon>
        <taxon>Bacillati</taxon>
        <taxon>Actinomycetota</taxon>
        <taxon>Actinomycetes</taxon>
        <taxon>Pseudonocardiales</taxon>
        <taxon>Pseudonocardiaceae</taxon>
        <taxon>Kutzneria</taxon>
    </lineage>
</organism>
<reference evidence="2 3" key="1">
    <citation type="submission" date="2024-09" db="EMBL/GenBank/DDBJ databases">
        <authorList>
            <person name="Sun Q."/>
            <person name="Mori K."/>
        </authorList>
    </citation>
    <scope>NUCLEOTIDE SEQUENCE [LARGE SCALE GENOMIC DNA]</scope>
    <source>
        <strain evidence="2 3">TBRC 1432</strain>
    </source>
</reference>